<organism evidence="1 2">
    <name type="scientific">Parastrongyloides trichosuri</name>
    <name type="common">Possum-specific nematode worm</name>
    <dbReference type="NCBI Taxonomy" id="131310"/>
    <lineage>
        <taxon>Eukaryota</taxon>
        <taxon>Metazoa</taxon>
        <taxon>Ecdysozoa</taxon>
        <taxon>Nematoda</taxon>
        <taxon>Chromadorea</taxon>
        <taxon>Rhabditida</taxon>
        <taxon>Tylenchina</taxon>
        <taxon>Panagrolaimomorpha</taxon>
        <taxon>Strongyloidoidea</taxon>
        <taxon>Strongyloididae</taxon>
        <taxon>Parastrongyloides</taxon>
    </lineage>
</organism>
<keyword evidence="1" id="KW-1185">Reference proteome</keyword>
<protein>
    <submittedName>
        <fullName evidence="2">RES domain-containing protein</fullName>
    </submittedName>
</protein>
<dbReference type="Proteomes" id="UP000038045">
    <property type="component" value="Unplaced"/>
</dbReference>
<proteinExistence type="predicted"/>
<dbReference type="AlphaFoldDB" id="A0A0N5A6K2"/>
<accession>A0A0N5A6K2</accession>
<name>A0A0N5A6K2_PARTI</name>
<sequence>MDGRDIAEAEIIQNIYKLKYKLEVQIDIIEDKEEICENEIFKELLQKKYTCGEVLTNEIKNAMAITNYFDQFVASLDPNFISCFTKHPQYYTSAVQYKGKDGSKVAYCTYFPEGNFEWSNILKLKPSTLLRGHILSIMKAINHGIKNGGKDDHDTIMMEVKIRFLKSLPILCQNEPLFKNTLANVSKNASIYYVACGIQSRNAKGFNVAYAFQSFSDRICIVHSAFQEKLNIDLLKLEGIISCLETAIGMGKEEIIIVYDISVLTHGMKYGWINLNGKEMGYSERYYKIVDFQTKIKTDLVYYNIKKSSISFSFFKTLSAIHYGDDFEMYPIGMEKEDE</sequence>
<reference evidence="2" key="1">
    <citation type="submission" date="2017-02" db="UniProtKB">
        <authorList>
            <consortium name="WormBaseParasite"/>
        </authorList>
    </citation>
    <scope>IDENTIFICATION</scope>
</reference>
<evidence type="ECO:0000313" key="1">
    <source>
        <dbReference type="Proteomes" id="UP000038045"/>
    </source>
</evidence>
<dbReference type="WBParaSite" id="PTRK_0001762600.1">
    <property type="protein sequence ID" value="PTRK_0001762600.1"/>
    <property type="gene ID" value="PTRK_0001762600"/>
</dbReference>
<evidence type="ECO:0000313" key="2">
    <source>
        <dbReference type="WBParaSite" id="PTRK_0001762600.1"/>
    </source>
</evidence>